<dbReference type="PANTHER" id="PTHR11802:SF113">
    <property type="entry name" value="SERINE CARBOXYPEPTIDASE CTSA-4.1"/>
    <property type="match status" value="1"/>
</dbReference>
<dbReference type="GO" id="GO:0000328">
    <property type="term" value="C:fungal-type vacuole lumen"/>
    <property type="evidence" value="ECO:0007669"/>
    <property type="project" value="UniProtKB-ARBA"/>
</dbReference>
<protein>
    <recommendedName>
        <fullName evidence="13">Carboxypeptidase Y</fullName>
        <ecNumber evidence="3">3.4.16.5</ecNumber>
    </recommendedName>
    <alternativeName>
        <fullName evidence="14">Carboxypeptidase YSCY</fullName>
    </alternativeName>
</protein>
<evidence type="ECO:0000256" key="8">
    <source>
        <dbReference type="ARBA" id="ARBA00022801"/>
    </source>
</evidence>
<keyword evidence="6" id="KW-0645">Protease</keyword>
<dbReference type="Pfam" id="PF00450">
    <property type="entry name" value="Peptidase_S10"/>
    <property type="match status" value="1"/>
</dbReference>
<dbReference type="EC" id="3.4.16.5" evidence="3"/>
<evidence type="ECO:0000256" key="3">
    <source>
        <dbReference type="ARBA" id="ARBA00012446"/>
    </source>
</evidence>
<evidence type="ECO:0000256" key="12">
    <source>
        <dbReference type="ARBA" id="ARBA00058662"/>
    </source>
</evidence>
<evidence type="ECO:0000256" key="6">
    <source>
        <dbReference type="ARBA" id="ARBA00022670"/>
    </source>
</evidence>
<dbReference type="InterPro" id="IPR001563">
    <property type="entry name" value="Peptidase_S10"/>
</dbReference>
<evidence type="ECO:0000256" key="10">
    <source>
        <dbReference type="ARBA" id="ARBA00023180"/>
    </source>
</evidence>
<keyword evidence="9" id="KW-1015">Disulfide bond</keyword>
<evidence type="ECO:0000256" key="13">
    <source>
        <dbReference type="ARBA" id="ARBA00071409"/>
    </source>
</evidence>
<evidence type="ECO:0000256" key="2">
    <source>
        <dbReference type="ARBA" id="ARBA00009431"/>
    </source>
</evidence>
<dbReference type="OrthoDB" id="443318at2759"/>
<dbReference type="RefSeq" id="XP_018987388.1">
    <property type="nucleotide sequence ID" value="XM_019131582.1"/>
</dbReference>
<dbReference type="GeneID" id="30149435"/>
<dbReference type="GO" id="GO:0031638">
    <property type="term" value="P:zymogen activation"/>
    <property type="evidence" value="ECO:0007669"/>
    <property type="project" value="UniProtKB-ARBA"/>
</dbReference>
<keyword evidence="10" id="KW-0325">Glycoprotein</keyword>
<dbReference type="PRINTS" id="PR00724">
    <property type="entry name" value="CRBOXYPTASEC"/>
</dbReference>
<dbReference type="InterPro" id="IPR033124">
    <property type="entry name" value="Ser_caboxypep_his_AS"/>
</dbReference>
<gene>
    <name evidence="15" type="ORF">BABINDRAFT_32289</name>
</gene>
<keyword evidence="16" id="KW-1185">Reference proteome</keyword>
<dbReference type="STRING" id="984486.A0A1E3QWN7"/>
<keyword evidence="8" id="KW-0378">Hydrolase</keyword>
<accession>A0A1E3QWN7</accession>
<dbReference type="PANTHER" id="PTHR11802">
    <property type="entry name" value="SERINE PROTEASE FAMILY S10 SERINE CARBOXYPEPTIDASE"/>
    <property type="match status" value="1"/>
</dbReference>
<dbReference type="GO" id="GO:0006995">
    <property type="term" value="P:cellular response to nitrogen starvation"/>
    <property type="evidence" value="ECO:0007669"/>
    <property type="project" value="UniProtKB-ARBA"/>
</dbReference>
<name>A0A1E3QWN7_9ASCO</name>
<keyword evidence="5" id="KW-0121">Carboxypeptidase</keyword>
<dbReference type="GO" id="GO:0046938">
    <property type="term" value="P:phytochelatin biosynthetic process"/>
    <property type="evidence" value="ECO:0007669"/>
    <property type="project" value="UniProtKB-ARBA"/>
</dbReference>
<dbReference type="Gene3D" id="3.40.50.1820">
    <property type="entry name" value="alpha/beta hydrolase"/>
    <property type="match status" value="1"/>
</dbReference>
<comment type="subcellular location">
    <subcellularLocation>
        <location evidence="1">Vacuole</location>
    </subcellularLocation>
</comment>
<dbReference type="Proteomes" id="UP000094336">
    <property type="component" value="Unassembled WGS sequence"/>
</dbReference>
<comment type="catalytic activity">
    <reaction evidence="11">
        <text>Release of a C-terminal amino acid with broad specificity.</text>
        <dbReference type="EC" id="3.4.16.5"/>
    </reaction>
</comment>
<keyword evidence="7" id="KW-0732">Signal</keyword>
<evidence type="ECO:0000256" key="9">
    <source>
        <dbReference type="ARBA" id="ARBA00023157"/>
    </source>
</evidence>
<reference evidence="16" key="1">
    <citation type="submission" date="2016-05" db="EMBL/GenBank/DDBJ databases">
        <title>Comparative genomics of biotechnologically important yeasts.</title>
        <authorList>
            <consortium name="DOE Joint Genome Institute"/>
            <person name="Riley R."/>
            <person name="Haridas S."/>
            <person name="Wolfe K.H."/>
            <person name="Lopes M.R."/>
            <person name="Hittinger C.T."/>
            <person name="Goker M."/>
            <person name="Salamov A."/>
            <person name="Wisecaver J."/>
            <person name="Long T.M."/>
            <person name="Aerts A.L."/>
            <person name="Barry K."/>
            <person name="Choi C."/>
            <person name="Clum A."/>
            <person name="Coughlan A.Y."/>
            <person name="Deshpande S."/>
            <person name="Douglass A.P."/>
            <person name="Hanson S.J."/>
            <person name="Klenk H.-P."/>
            <person name="Labutti K."/>
            <person name="Lapidus A."/>
            <person name="Lindquist E."/>
            <person name="Lipzen A."/>
            <person name="Meier-Kolthoff J.P."/>
            <person name="Ohm R.A."/>
            <person name="Otillar R.P."/>
            <person name="Pangilinan J."/>
            <person name="Peng Y."/>
            <person name="Rokas A."/>
            <person name="Rosa C.A."/>
            <person name="Scheuner C."/>
            <person name="Sibirny A.A."/>
            <person name="Slot J.C."/>
            <person name="Stielow J.B."/>
            <person name="Sun H."/>
            <person name="Kurtzman C.P."/>
            <person name="Blackwell M."/>
            <person name="Grigoriev I.V."/>
            <person name="Jeffries T.W."/>
        </authorList>
    </citation>
    <scope>NUCLEOTIDE SEQUENCE [LARGE SCALE GENOMIC DNA]</scope>
    <source>
        <strain evidence="16">NRRL Y-12698</strain>
    </source>
</reference>
<dbReference type="PROSITE" id="PS00560">
    <property type="entry name" value="CARBOXYPEPT_SER_HIS"/>
    <property type="match status" value="1"/>
</dbReference>
<dbReference type="FunFam" id="1.10.287.410:FF:000001">
    <property type="entry name" value="Carboxypeptidase Y"/>
    <property type="match status" value="1"/>
</dbReference>
<evidence type="ECO:0000256" key="14">
    <source>
        <dbReference type="ARBA" id="ARBA00081189"/>
    </source>
</evidence>
<evidence type="ECO:0000256" key="1">
    <source>
        <dbReference type="ARBA" id="ARBA00004116"/>
    </source>
</evidence>
<dbReference type="Gene3D" id="1.10.287.410">
    <property type="match status" value="1"/>
</dbReference>
<sequence length="454" mass="50648">MHAFDASRSPRHPKLAVKPAKFDETISKADFPNHSLRIKKTRPEVLGIDPGVNQYSGYLDILDEDKHFFYYFFESRNDPANDPVILWLNGGPGCSSMTGLFMELGPAAINGDLKPVFNPYSWNSNASVIFLDQPVGVGYSYSSKAVYSTEAAAPDVYSFLSLFFEKFNHLSRNDFHIAGELYAGHYIPRFAAEIIHHPERSFNFKSVLIGNGITDLLTQQQSYEPMACGKGGYKQVISDEECALLAEKYPRCALLSQICYDSQSAFACVPASIYCSSMMKPYMDTGLNPYDIRKKCVGDSLCYDEISNVQAYMNLDEVKEALGAEVDVFNSCDRTVGMHFSATGDVAKPFQGYVTELLENQIPVLIYAGDKDYICNWLGNQAWTNALEYSGQHGFAKAPVQKWYVNGEAGEVKNHGNFTFLRVFDAGHMVPYDQPENSLDMVNGWLAGDYAFGN</sequence>
<evidence type="ECO:0000313" key="15">
    <source>
        <dbReference type="EMBL" id="ODQ82060.1"/>
    </source>
</evidence>
<dbReference type="EMBL" id="KV454427">
    <property type="protein sequence ID" value="ODQ82060.1"/>
    <property type="molecule type" value="Genomic_DNA"/>
</dbReference>
<comment type="function">
    <text evidence="12">Involved in degradation of small peptides.</text>
</comment>
<evidence type="ECO:0000256" key="5">
    <source>
        <dbReference type="ARBA" id="ARBA00022645"/>
    </source>
</evidence>
<dbReference type="AlphaFoldDB" id="A0A1E3QWN7"/>
<evidence type="ECO:0000256" key="7">
    <source>
        <dbReference type="ARBA" id="ARBA00022729"/>
    </source>
</evidence>
<proteinExistence type="inferred from homology"/>
<dbReference type="GO" id="GO:0004185">
    <property type="term" value="F:serine-type carboxypeptidase activity"/>
    <property type="evidence" value="ECO:0007669"/>
    <property type="project" value="UniProtKB-EC"/>
</dbReference>
<evidence type="ECO:0000256" key="4">
    <source>
        <dbReference type="ARBA" id="ARBA00022554"/>
    </source>
</evidence>
<evidence type="ECO:0000256" key="11">
    <source>
        <dbReference type="ARBA" id="ARBA00052076"/>
    </source>
</evidence>
<keyword evidence="4" id="KW-0926">Vacuole</keyword>
<evidence type="ECO:0000313" key="16">
    <source>
        <dbReference type="Proteomes" id="UP000094336"/>
    </source>
</evidence>
<comment type="similarity">
    <text evidence="2">Belongs to the peptidase S10 family.</text>
</comment>
<organism evidence="15 16">
    <name type="scientific">Babjeviella inositovora NRRL Y-12698</name>
    <dbReference type="NCBI Taxonomy" id="984486"/>
    <lineage>
        <taxon>Eukaryota</taxon>
        <taxon>Fungi</taxon>
        <taxon>Dikarya</taxon>
        <taxon>Ascomycota</taxon>
        <taxon>Saccharomycotina</taxon>
        <taxon>Pichiomycetes</taxon>
        <taxon>Serinales incertae sedis</taxon>
        <taxon>Babjeviella</taxon>
    </lineage>
</organism>
<dbReference type="InterPro" id="IPR029058">
    <property type="entry name" value="AB_hydrolase_fold"/>
</dbReference>
<dbReference type="SUPFAM" id="SSF53474">
    <property type="entry name" value="alpha/beta-Hydrolases"/>
    <property type="match status" value="1"/>
</dbReference>